<dbReference type="RefSeq" id="WP_107992043.1">
    <property type="nucleotide sequence ID" value="NZ_QAYG01000015.1"/>
</dbReference>
<gene>
    <name evidence="2" type="ORF">C8N35_11530</name>
</gene>
<evidence type="ECO:0000313" key="3">
    <source>
        <dbReference type="Proteomes" id="UP000244081"/>
    </source>
</evidence>
<evidence type="ECO:0000313" key="2">
    <source>
        <dbReference type="EMBL" id="PTW53910.1"/>
    </source>
</evidence>
<dbReference type="InterPro" id="IPR006429">
    <property type="entry name" value="Phage_lambda_portal"/>
</dbReference>
<proteinExistence type="predicted"/>
<organism evidence="2 3">
    <name type="scientific">Breoghania corrubedonensis</name>
    <dbReference type="NCBI Taxonomy" id="665038"/>
    <lineage>
        <taxon>Bacteria</taxon>
        <taxon>Pseudomonadati</taxon>
        <taxon>Pseudomonadota</taxon>
        <taxon>Alphaproteobacteria</taxon>
        <taxon>Hyphomicrobiales</taxon>
        <taxon>Stappiaceae</taxon>
        <taxon>Breoghania</taxon>
    </lineage>
</organism>
<dbReference type="Pfam" id="PF05136">
    <property type="entry name" value="Phage_portal_2"/>
    <property type="match status" value="1"/>
</dbReference>
<dbReference type="Proteomes" id="UP000244081">
    <property type="component" value="Unassembled WGS sequence"/>
</dbReference>
<keyword evidence="3" id="KW-1185">Reference proteome</keyword>
<sequence>MRFLQRLTGKKPAKSAGGAGPRSTARYLRDTPTGIIRSRHASLSDSRDDIRRSWRQAASLALDIVQNSGRLKGMVDQVLADTVGVELVLNPQPDLAHLGYDQKETTDFIRLVKKRWKKYAWNAAECDFRGKFTLPQQVDIALRWHIVYGEVTGILDYMPASVRRRYGIRTGTKLCLVPPTRLVQDTNEFAGLFQGVYHDDNGRVSAFLLEEKRNGFWTKVRYPARDGEGRTAFLHVFDPVDATDVRGISVMAAGIRKHLQHETLEDVTLQTSILQTFFAAVLTSDQPSADAFEALDAIKDIRGEDSSSSGSEYVSEFVGYLNGSLERAAESRLTVGSDPQVSHLAPGEDFEFKTANTPGPQYQPLSASLSRDMARSVGITYGALTMDHTNATYSSTRMENSSIWPVVARRRERIAAPVTQTVYELWLEEEIATGRLPLKGGLAAFEANRDDVTWAQWQGPAKPTADDLRSAKASSERLANGTSSVEIEAAELGVDPDELFEERHRTHERYLAVGMRSPYERATAAGNTDPSDGPAAKDVTS</sequence>
<feature type="region of interest" description="Disordered" evidence="1">
    <location>
        <begin position="521"/>
        <end position="541"/>
    </location>
</feature>
<dbReference type="OrthoDB" id="9770450at2"/>
<feature type="region of interest" description="Disordered" evidence="1">
    <location>
        <begin position="459"/>
        <end position="483"/>
    </location>
</feature>
<name>A0A2T5UQW7_9HYPH</name>
<dbReference type="AlphaFoldDB" id="A0A2T5UQW7"/>
<feature type="region of interest" description="Disordered" evidence="1">
    <location>
        <begin position="1"/>
        <end position="24"/>
    </location>
</feature>
<evidence type="ECO:0000256" key="1">
    <source>
        <dbReference type="SAM" id="MobiDB-lite"/>
    </source>
</evidence>
<dbReference type="EMBL" id="QAYG01000015">
    <property type="protein sequence ID" value="PTW53910.1"/>
    <property type="molecule type" value="Genomic_DNA"/>
</dbReference>
<accession>A0A2T5UQW7</accession>
<dbReference type="GO" id="GO:0005198">
    <property type="term" value="F:structural molecule activity"/>
    <property type="evidence" value="ECO:0007669"/>
    <property type="project" value="InterPro"/>
</dbReference>
<protein>
    <submittedName>
        <fullName evidence="2">Lambda family phage portal protein</fullName>
    </submittedName>
</protein>
<dbReference type="GO" id="GO:0019068">
    <property type="term" value="P:virion assembly"/>
    <property type="evidence" value="ECO:0007669"/>
    <property type="project" value="InterPro"/>
</dbReference>
<reference evidence="2 3" key="1">
    <citation type="submission" date="2018-04" db="EMBL/GenBank/DDBJ databases">
        <title>Genomic Encyclopedia of Archaeal and Bacterial Type Strains, Phase II (KMG-II): from individual species to whole genera.</title>
        <authorList>
            <person name="Goeker M."/>
        </authorList>
    </citation>
    <scope>NUCLEOTIDE SEQUENCE [LARGE SCALE GENOMIC DNA]</scope>
    <source>
        <strain evidence="2 3">DSM 23382</strain>
    </source>
</reference>
<comment type="caution">
    <text evidence="2">The sequence shown here is derived from an EMBL/GenBank/DDBJ whole genome shotgun (WGS) entry which is preliminary data.</text>
</comment>